<proteinExistence type="predicted"/>
<organism evidence="1 2">
    <name type="scientific">Clostridium sporogenes</name>
    <dbReference type="NCBI Taxonomy" id="1509"/>
    <lineage>
        <taxon>Bacteria</taxon>
        <taxon>Bacillati</taxon>
        <taxon>Bacillota</taxon>
        <taxon>Clostridia</taxon>
        <taxon>Eubacteriales</taxon>
        <taxon>Clostridiaceae</taxon>
        <taxon>Clostridium</taxon>
    </lineage>
</organism>
<gene>
    <name evidence="1" type="ORF">NPD5_3941</name>
</gene>
<reference evidence="1 2" key="1">
    <citation type="submission" date="2015-11" db="EMBL/GenBank/DDBJ databases">
        <authorList>
            <person name="Hill K.K."/>
            <person name="Shirey T.B."/>
            <person name="Raphael B."/>
            <person name="Daligault H.E."/>
            <person name="Davenport K.W."/>
            <person name="Bruce D.C."/>
            <person name="Foley B.T."/>
            <person name="Johnson S.L."/>
        </authorList>
    </citation>
    <scope>NUCLEOTIDE SEQUENCE [LARGE SCALE GENOMIC DNA]</scope>
    <source>
        <strain evidence="1 2">CDC_1632</strain>
    </source>
</reference>
<dbReference type="EMBL" id="CP013243">
    <property type="protein sequence ID" value="APH15549.1"/>
    <property type="molecule type" value="Genomic_DNA"/>
</dbReference>
<protein>
    <submittedName>
        <fullName evidence="1">Uncharacterized protein</fullName>
    </submittedName>
</protein>
<dbReference type="Proteomes" id="UP000182204">
    <property type="component" value="Chromosome"/>
</dbReference>
<name>A0A1J1CSK9_CLOSG</name>
<accession>A0A1J1CSK9</accession>
<sequence>MKETCTVLRGEGSRKVSDLPDRIEGVIMISDKEFKRLSEIDEKMLNNKQVTNEELKERTEIIQKFKQEVDKAYLKHQGII</sequence>
<dbReference type="AlphaFoldDB" id="A0A1J1CSK9"/>
<dbReference type="RefSeq" id="WP_155119570.1">
    <property type="nucleotide sequence ID" value="NZ_CP013241.1"/>
</dbReference>
<evidence type="ECO:0000313" key="1">
    <source>
        <dbReference type="EMBL" id="APH15549.1"/>
    </source>
</evidence>
<evidence type="ECO:0000313" key="2">
    <source>
        <dbReference type="Proteomes" id="UP000182204"/>
    </source>
</evidence>